<dbReference type="InterPro" id="IPR045474">
    <property type="entry name" value="GEVED"/>
</dbReference>
<accession>A0A8J6UQC3</accession>
<organism evidence="3 4">
    <name type="scientific">Neiella litorisoli</name>
    <dbReference type="NCBI Taxonomy" id="2771431"/>
    <lineage>
        <taxon>Bacteria</taxon>
        <taxon>Pseudomonadati</taxon>
        <taxon>Pseudomonadota</taxon>
        <taxon>Gammaproteobacteria</taxon>
        <taxon>Alteromonadales</taxon>
        <taxon>Echinimonadaceae</taxon>
        <taxon>Neiella</taxon>
    </lineage>
</organism>
<comment type="caution">
    <text evidence="3">The sequence shown here is derived from an EMBL/GenBank/DDBJ whole genome shotgun (WGS) entry which is preliminary data.</text>
</comment>
<keyword evidence="4" id="KW-1185">Reference proteome</keyword>
<protein>
    <recommendedName>
        <fullName evidence="2">GEVED domain-containing protein</fullName>
    </recommendedName>
</protein>
<evidence type="ECO:0000313" key="3">
    <source>
        <dbReference type="EMBL" id="MBD1390872.1"/>
    </source>
</evidence>
<proteinExistence type="predicted"/>
<dbReference type="PROSITE" id="PS51257">
    <property type="entry name" value="PROKAR_LIPOPROTEIN"/>
    <property type="match status" value="1"/>
</dbReference>
<dbReference type="Proteomes" id="UP000638014">
    <property type="component" value="Unassembled WGS sequence"/>
</dbReference>
<feature type="domain" description="GEVED" evidence="2">
    <location>
        <begin position="124"/>
        <end position="244"/>
    </location>
</feature>
<dbReference type="AlphaFoldDB" id="A0A8J6UQC3"/>
<dbReference type="RefSeq" id="WP_191145936.1">
    <property type="nucleotide sequence ID" value="NZ_JACXAF010000024.1"/>
</dbReference>
<dbReference type="EMBL" id="JACXAF010000024">
    <property type="protein sequence ID" value="MBD1390872.1"/>
    <property type="molecule type" value="Genomic_DNA"/>
</dbReference>
<keyword evidence="1" id="KW-0732">Signal</keyword>
<dbReference type="Pfam" id="PF20009">
    <property type="entry name" value="GEVED"/>
    <property type="match status" value="1"/>
</dbReference>
<reference evidence="3" key="1">
    <citation type="submission" date="2020-09" db="EMBL/GenBank/DDBJ databases">
        <title>A novel bacterium of genus Neiella, isolated from South China Sea.</title>
        <authorList>
            <person name="Huang H."/>
            <person name="Mo K."/>
            <person name="Hu Y."/>
        </authorList>
    </citation>
    <scope>NUCLEOTIDE SEQUENCE</scope>
    <source>
        <strain evidence="3">HB171785</strain>
    </source>
</reference>
<feature type="signal peptide" evidence="1">
    <location>
        <begin position="1"/>
        <end position="23"/>
    </location>
</feature>
<evidence type="ECO:0000313" key="4">
    <source>
        <dbReference type="Proteomes" id="UP000638014"/>
    </source>
</evidence>
<name>A0A8J6UQC3_9GAMM</name>
<evidence type="ECO:0000256" key="1">
    <source>
        <dbReference type="SAM" id="SignalP"/>
    </source>
</evidence>
<gene>
    <name evidence="3" type="ORF">IC617_15675</name>
</gene>
<evidence type="ECO:0000259" key="2">
    <source>
        <dbReference type="Pfam" id="PF20009"/>
    </source>
</evidence>
<sequence>MKLLAVKITLLTSLALMSGLSYAGSVISCSSKSINLDYGNASGYAQACHETPTWQRLGSSWDSEAANTNGDATDSDGVKWRIKQSDGSWSDYSNTATLEQGDTVEFQFSFTRSTTGYAHNYDQLKAWVDWDQDFKFEGRKKGELLTKVTWDKNRDSEGNIDGGGDPNRSLGWIDSTNHSLGYVKNSADTHGFFYQTITIPMDAMIGDTWMRVRVACSESIVNNGGGVLRPKGYLYQGEVEDYLLTIAKKTTITKVSEPSAIALMMAGFLLMVARARKKARVS</sequence>
<feature type="chain" id="PRO_5035220949" description="GEVED domain-containing protein" evidence="1">
    <location>
        <begin position="24"/>
        <end position="282"/>
    </location>
</feature>